<dbReference type="EMBL" id="PFSJ01000024">
    <property type="protein sequence ID" value="PJC23494.1"/>
    <property type="molecule type" value="Genomic_DNA"/>
</dbReference>
<gene>
    <name evidence="1" type="ORF">CO058_03210</name>
</gene>
<comment type="caution">
    <text evidence="1">The sequence shown here is derived from an EMBL/GenBank/DDBJ whole genome shotgun (WGS) entry which is preliminary data.</text>
</comment>
<organism evidence="1 2">
    <name type="scientific">candidate division WWE3 bacterium CG_4_9_14_0_2_um_filter_35_11</name>
    <dbReference type="NCBI Taxonomy" id="1975077"/>
    <lineage>
        <taxon>Bacteria</taxon>
        <taxon>Katanobacteria</taxon>
    </lineage>
</organism>
<reference evidence="2" key="1">
    <citation type="submission" date="2017-09" db="EMBL/GenBank/DDBJ databases">
        <title>Depth-based differentiation of microbial function through sediment-hosted aquifers and enrichment of novel symbionts in the deep terrestrial subsurface.</title>
        <authorList>
            <person name="Probst A.J."/>
            <person name="Ladd B."/>
            <person name="Jarett J.K."/>
            <person name="Geller-Mcgrath D.E."/>
            <person name="Sieber C.M.K."/>
            <person name="Emerson J.B."/>
            <person name="Anantharaman K."/>
            <person name="Thomas B.C."/>
            <person name="Malmstrom R."/>
            <person name="Stieglmeier M."/>
            <person name="Klingl A."/>
            <person name="Woyke T."/>
            <person name="Ryan C.M."/>
            <person name="Banfield J.F."/>
        </authorList>
    </citation>
    <scope>NUCLEOTIDE SEQUENCE [LARGE SCALE GENOMIC DNA]</scope>
</reference>
<protein>
    <submittedName>
        <fullName evidence="1">Uncharacterized protein</fullName>
    </submittedName>
</protein>
<accession>A0A2M8EL72</accession>
<dbReference type="Proteomes" id="UP000229756">
    <property type="component" value="Unassembled WGS sequence"/>
</dbReference>
<evidence type="ECO:0000313" key="2">
    <source>
        <dbReference type="Proteomes" id="UP000229756"/>
    </source>
</evidence>
<sequence length="106" mass="11906">MGLFNRKSKVISEEVPYETLGTSEPVVLKKQVDFFSKQANKALAEEQKTRELIKENGGRTPWGTAYNEVLYAAETEAQCWRHEALGGRNEAYNELQDVENGGKGKV</sequence>
<dbReference type="AlphaFoldDB" id="A0A2M8EL72"/>
<proteinExistence type="predicted"/>
<evidence type="ECO:0000313" key="1">
    <source>
        <dbReference type="EMBL" id="PJC23494.1"/>
    </source>
</evidence>
<name>A0A2M8EL72_UNCKA</name>